<proteinExistence type="predicted"/>
<keyword evidence="5" id="KW-1185">Reference proteome</keyword>
<dbReference type="Gene3D" id="1.10.357.10">
    <property type="entry name" value="Tetracycline Repressor, domain 2"/>
    <property type="match status" value="1"/>
</dbReference>
<dbReference type="GO" id="GO:0000976">
    <property type="term" value="F:transcription cis-regulatory region binding"/>
    <property type="evidence" value="ECO:0007669"/>
    <property type="project" value="TreeGrafter"/>
</dbReference>
<dbReference type="InterPro" id="IPR009057">
    <property type="entry name" value="Homeodomain-like_sf"/>
</dbReference>
<comment type="caution">
    <text evidence="4">The sequence shown here is derived from an EMBL/GenBank/DDBJ whole genome shotgun (WGS) entry which is preliminary data.</text>
</comment>
<reference evidence="4 5" key="1">
    <citation type="submission" date="2020-08" db="EMBL/GenBank/DDBJ databases">
        <title>Genomic Encyclopedia of Type Strains, Phase IV (KMG-IV): sequencing the most valuable type-strain genomes for metagenomic binning, comparative biology and taxonomic classification.</title>
        <authorList>
            <person name="Goeker M."/>
        </authorList>
    </citation>
    <scope>NUCLEOTIDE SEQUENCE [LARGE SCALE GENOMIC DNA]</scope>
    <source>
        <strain evidence="4 5">DSM 21458</strain>
    </source>
</reference>
<accession>A0A841HVJ3</accession>
<feature type="DNA-binding region" description="H-T-H motif" evidence="2">
    <location>
        <begin position="41"/>
        <end position="60"/>
    </location>
</feature>
<dbReference type="SUPFAM" id="SSF46689">
    <property type="entry name" value="Homeodomain-like"/>
    <property type="match status" value="1"/>
</dbReference>
<name>A0A841HVJ3_9DEIO</name>
<evidence type="ECO:0000256" key="2">
    <source>
        <dbReference type="PROSITE-ProRule" id="PRU00335"/>
    </source>
</evidence>
<dbReference type="Pfam" id="PF00440">
    <property type="entry name" value="TetR_N"/>
    <property type="match status" value="1"/>
</dbReference>
<dbReference type="PANTHER" id="PTHR30055">
    <property type="entry name" value="HTH-TYPE TRANSCRIPTIONAL REGULATOR RUTR"/>
    <property type="match status" value="1"/>
</dbReference>
<protein>
    <submittedName>
        <fullName evidence="4">AcrR family transcriptional regulator</fullName>
    </submittedName>
</protein>
<keyword evidence="1 2" id="KW-0238">DNA-binding</keyword>
<dbReference type="RefSeq" id="WP_183983400.1">
    <property type="nucleotide sequence ID" value="NZ_JACHHG010000001.1"/>
</dbReference>
<organism evidence="4 5">
    <name type="scientific">Deinobacterium chartae</name>
    <dbReference type="NCBI Taxonomy" id="521158"/>
    <lineage>
        <taxon>Bacteria</taxon>
        <taxon>Thermotogati</taxon>
        <taxon>Deinococcota</taxon>
        <taxon>Deinococci</taxon>
        <taxon>Deinococcales</taxon>
        <taxon>Deinococcaceae</taxon>
        <taxon>Deinobacterium</taxon>
    </lineage>
</organism>
<feature type="domain" description="HTH tetR-type" evidence="3">
    <location>
        <begin position="18"/>
        <end position="78"/>
    </location>
</feature>
<dbReference type="Proteomes" id="UP000569951">
    <property type="component" value="Unassembled WGS sequence"/>
</dbReference>
<dbReference type="EMBL" id="JACHHG010000001">
    <property type="protein sequence ID" value="MBB6096684.1"/>
    <property type="molecule type" value="Genomic_DNA"/>
</dbReference>
<evidence type="ECO:0000313" key="4">
    <source>
        <dbReference type="EMBL" id="MBB6096684.1"/>
    </source>
</evidence>
<dbReference type="GO" id="GO:0003700">
    <property type="term" value="F:DNA-binding transcription factor activity"/>
    <property type="evidence" value="ECO:0007669"/>
    <property type="project" value="TreeGrafter"/>
</dbReference>
<dbReference type="InterPro" id="IPR001647">
    <property type="entry name" value="HTH_TetR"/>
</dbReference>
<dbReference type="PROSITE" id="PS50977">
    <property type="entry name" value="HTH_TETR_2"/>
    <property type="match status" value="1"/>
</dbReference>
<dbReference type="InterPro" id="IPR041483">
    <property type="entry name" value="TetR_C_34"/>
</dbReference>
<dbReference type="PRINTS" id="PR00455">
    <property type="entry name" value="HTHTETR"/>
</dbReference>
<dbReference type="PANTHER" id="PTHR30055:SF178">
    <property type="entry name" value="POSSIBLE TRANSCRIPTIONAL REGULATORY PROTEIN"/>
    <property type="match status" value="1"/>
</dbReference>
<evidence type="ECO:0000256" key="1">
    <source>
        <dbReference type="ARBA" id="ARBA00023125"/>
    </source>
</evidence>
<sequence length="214" mass="23310">MPNALRRQDRARSDSDKEARRRTIVSTALRVFGSHAYADVTMSTIAREAGLAKGTLYLYFHGKEELFLHVLEEHLAGWLEDVTRRLHAASPRSPEQAAHALLAPLEAHGGLLRLLGLLATALEHNADPQATRAFQRRLNERLRAPGTALEAALPGLEADRGAQVLWDAVALMIGRGLLAGLPGDPASSPRTFQEALEAPLSALLRGMLTAQRRP</sequence>
<gene>
    <name evidence="4" type="ORF">HNR42_000096</name>
</gene>
<dbReference type="AlphaFoldDB" id="A0A841HVJ3"/>
<dbReference type="InterPro" id="IPR050109">
    <property type="entry name" value="HTH-type_TetR-like_transc_reg"/>
</dbReference>
<evidence type="ECO:0000313" key="5">
    <source>
        <dbReference type="Proteomes" id="UP000569951"/>
    </source>
</evidence>
<evidence type="ECO:0000259" key="3">
    <source>
        <dbReference type="PROSITE" id="PS50977"/>
    </source>
</evidence>
<dbReference type="Pfam" id="PF17929">
    <property type="entry name" value="TetR_C_34"/>
    <property type="match status" value="1"/>
</dbReference>